<keyword evidence="5" id="KW-0067">ATP-binding</keyword>
<dbReference type="PROSITE" id="PS50929">
    <property type="entry name" value="ABC_TM1F"/>
    <property type="match status" value="1"/>
</dbReference>
<feature type="non-terminal residue" evidence="5">
    <location>
        <position position="110"/>
    </location>
</feature>
<dbReference type="GO" id="GO:0016020">
    <property type="term" value="C:membrane"/>
    <property type="evidence" value="ECO:0007669"/>
    <property type="project" value="InterPro"/>
</dbReference>
<dbReference type="InterPro" id="IPR011527">
    <property type="entry name" value="ABC1_TM_dom"/>
</dbReference>
<keyword evidence="3" id="KW-0472">Membrane</keyword>
<dbReference type="InterPro" id="IPR036640">
    <property type="entry name" value="ABC1_TM_sf"/>
</dbReference>
<dbReference type="Proteomes" id="UP000028821">
    <property type="component" value="Unassembled WGS sequence"/>
</dbReference>
<organism evidence="5 6">
    <name type="scientific">Toxoplasma gondii MAS</name>
    <dbReference type="NCBI Taxonomy" id="943118"/>
    <lineage>
        <taxon>Eukaryota</taxon>
        <taxon>Sar</taxon>
        <taxon>Alveolata</taxon>
        <taxon>Apicomplexa</taxon>
        <taxon>Conoidasida</taxon>
        <taxon>Coccidia</taxon>
        <taxon>Eucoccidiorida</taxon>
        <taxon>Eimeriorina</taxon>
        <taxon>Sarcocystidae</taxon>
        <taxon>Toxoplasma</taxon>
    </lineage>
</organism>
<evidence type="ECO:0000256" key="1">
    <source>
        <dbReference type="ARBA" id="ARBA00022692"/>
    </source>
</evidence>
<dbReference type="VEuPathDB" id="ToxoDB:TGMAS_416750"/>
<dbReference type="EMBL" id="AEXC02002639">
    <property type="protein sequence ID" value="KFH03663.1"/>
    <property type="molecule type" value="Genomic_DNA"/>
</dbReference>
<gene>
    <name evidence="5" type="ORF">TGMAS_416750</name>
</gene>
<name>A0A086PTI1_TOXGO</name>
<reference evidence="5 6" key="1">
    <citation type="submission" date="2014-04" db="EMBL/GenBank/DDBJ databases">
        <authorList>
            <person name="Sibley D."/>
            <person name="Venepally P."/>
            <person name="Karamycheva S."/>
            <person name="Hadjithomas M."/>
            <person name="Khan A."/>
            <person name="Brunk B."/>
            <person name="Roos D."/>
            <person name="Caler E."/>
            <person name="Lorenzi H."/>
        </authorList>
    </citation>
    <scope>NUCLEOTIDE SEQUENCE [LARGE SCALE GENOMIC DNA]</scope>
    <source>
        <strain evidence="5 6">MAS</strain>
    </source>
</reference>
<dbReference type="AlphaFoldDB" id="A0A086PTI1"/>
<keyword evidence="5" id="KW-0547">Nucleotide-binding</keyword>
<dbReference type="GO" id="GO:0140359">
    <property type="term" value="F:ABC-type transporter activity"/>
    <property type="evidence" value="ECO:0007669"/>
    <property type="project" value="InterPro"/>
</dbReference>
<evidence type="ECO:0000256" key="3">
    <source>
        <dbReference type="ARBA" id="ARBA00023136"/>
    </source>
</evidence>
<sequence>MVATDATMSVVGLLGIPLFLAATGHASKLSGYYGLLINDALAEGNTVATEALANIEAVQANCAESREVTKYEASQNAYRSLFSKTQFSESILNQTKQLLLQSADFLLLVL</sequence>
<evidence type="ECO:0000259" key="4">
    <source>
        <dbReference type="PROSITE" id="PS50929"/>
    </source>
</evidence>
<evidence type="ECO:0000313" key="5">
    <source>
        <dbReference type="EMBL" id="KFH03663.1"/>
    </source>
</evidence>
<keyword evidence="1" id="KW-0812">Transmembrane</keyword>
<evidence type="ECO:0000313" key="6">
    <source>
        <dbReference type="Proteomes" id="UP000028821"/>
    </source>
</evidence>
<accession>A0A086PTI1</accession>
<keyword evidence="2" id="KW-1133">Transmembrane helix</keyword>
<evidence type="ECO:0000256" key="2">
    <source>
        <dbReference type="ARBA" id="ARBA00022989"/>
    </source>
</evidence>
<proteinExistence type="predicted"/>
<dbReference type="Gene3D" id="1.20.1560.10">
    <property type="entry name" value="ABC transporter type 1, transmembrane domain"/>
    <property type="match status" value="1"/>
</dbReference>
<feature type="domain" description="ABC transmembrane type-1" evidence="4">
    <location>
        <begin position="1"/>
        <end position="110"/>
    </location>
</feature>
<dbReference type="Pfam" id="PF00664">
    <property type="entry name" value="ABC_membrane"/>
    <property type="match status" value="1"/>
</dbReference>
<comment type="caution">
    <text evidence="5">The sequence shown here is derived from an EMBL/GenBank/DDBJ whole genome shotgun (WGS) entry which is preliminary data.</text>
</comment>
<protein>
    <submittedName>
        <fullName evidence="5">ATP-binding cassette subfamily B protein 5</fullName>
    </submittedName>
</protein>
<dbReference type="GO" id="GO:0005524">
    <property type="term" value="F:ATP binding"/>
    <property type="evidence" value="ECO:0007669"/>
    <property type="project" value="UniProtKB-KW"/>
</dbReference>
<dbReference type="SUPFAM" id="SSF90123">
    <property type="entry name" value="ABC transporter transmembrane region"/>
    <property type="match status" value="1"/>
</dbReference>